<dbReference type="SUPFAM" id="SSF54928">
    <property type="entry name" value="RNA-binding domain, RBD"/>
    <property type="match status" value="1"/>
</dbReference>
<dbReference type="AlphaFoldDB" id="A0AAN7V5N4"/>
<evidence type="ECO:0000313" key="3">
    <source>
        <dbReference type="Proteomes" id="UP001329430"/>
    </source>
</evidence>
<dbReference type="InterPro" id="IPR035979">
    <property type="entry name" value="RBD_domain_sf"/>
</dbReference>
<dbReference type="Pfam" id="PF19687">
    <property type="entry name" value="MARF1_LOTUS"/>
    <property type="match status" value="1"/>
</dbReference>
<dbReference type="InterPro" id="IPR045602">
    <property type="entry name" value="MARF1_LOTUS"/>
</dbReference>
<dbReference type="Gene3D" id="3.30.420.610">
    <property type="entry name" value="LOTUS domain-like"/>
    <property type="match status" value="2"/>
</dbReference>
<dbReference type="InterPro" id="IPR025605">
    <property type="entry name" value="OST-HTH/LOTUS_dom"/>
</dbReference>
<sequence>MNNSYSAPEDITTLSSDLIPVGIKCQDNYVCNGEDRKFKSIELIISNLDVSIDSKELSNILLNKLKQYVMVLNFTLKVQNDGTVVAIITIGTQQEAQLVISHLHHQRIGSKRITISYMQPKSDSEQLRHIVVALLQEAPHNRMPLFKFFGLVEDRYQCNISLSEVNQLKDICKIATGQGGRMISLTNKGASALPLHLQSSPSLCAYCTFHCPEGQESRGWGEALDFSLPTIKISLRVFEIHVNKLIRSHFGCLPLLSFPICYAVEIGQSLPESESGVPLEHLVTCINNVQLISDKQNRNIKYLKWKSSEGSKKEEALNKTVTSSLMPNVSMFCREVVDLLKTVENCQLLLLRYIPTYHHHFGRQCRVADYGFTRLVDLFEAISHAVQILGYGSKRIITLTHATQMRRFTSDLLRVLKGQTLKRVAITNFGSAYQNTFHKIFNPIEYGLCNFEDLLSEIQEGVVIIMSVDTVDTICIPKREQTSEEVQRTKQFAVEVQQLLSHTPYCSMLFNKFVPGYHHHFGRQCKVSDYGFSKLVELFEAIPDVVDLEGQCDVDRKIKLKLHLALEILGVQIQAIIKESNYPALHIEDVFANFKQRHGYSLKPEMYYFKDQLELVLKLKDFIQVIHGSAGTLLAITDVDISTLEMRVWGLLLQPPHMSTITKFIYDYRVRFLGTLPMTKLEQLKSVILMSNNGTETFVFLTPYYILAAQLYHLLFVNGGCINLSDINNIYFRKFGNYLYASDYGLNCLEDLIKQMSFAVTLARNGKQLNVILNKNLADYRIELPTVVKYEESFNWPTVASHLFRNSFSPPKPDTSLTDDGWSNFCVRHESDIKSNISHNQHYTISSTLNASIPKISSPHPTNLPTPDKLISQDDSGVNTSRNEFTMFHNDNSSSENEHLGIGNTSHSRNVNKIMFNFNM</sequence>
<dbReference type="EMBL" id="JAVRBK010000007">
    <property type="protein sequence ID" value="KAK5640693.1"/>
    <property type="molecule type" value="Genomic_DNA"/>
</dbReference>
<evidence type="ECO:0000313" key="2">
    <source>
        <dbReference type="EMBL" id="KAK5640693.1"/>
    </source>
</evidence>
<organism evidence="2 3">
    <name type="scientific">Pyrocoelia pectoralis</name>
    <dbReference type="NCBI Taxonomy" id="417401"/>
    <lineage>
        <taxon>Eukaryota</taxon>
        <taxon>Metazoa</taxon>
        <taxon>Ecdysozoa</taxon>
        <taxon>Arthropoda</taxon>
        <taxon>Hexapoda</taxon>
        <taxon>Insecta</taxon>
        <taxon>Pterygota</taxon>
        <taxon>Neoptera</taxon>
        <taxon>Endopterygota</taxon>
        <taxon>Coleoptera</taxon>
        <taxon>Polyphaga</taxon>
        <taxon>Elateriformia</taxon>
        <taxon>Elateroidea</taxon>
        <taxon>Lampyridae</taxon>
        <taxon>Lampyrinae</taxon>
        <taxon>Pyrocoelia</taxon>
    </lineage>
</organism>
<keyword evidence="3" id="KW-1185">Reference proteome</keyword>
<dbReference type="Gene3D" id="3.30.70.330">
    <property type="match status" value="1"/>
</dbReference>
<dbReference type="Proteomes" id="UP001329430">
    <property type="component" value="Chromosome 7"/>
</dbReference>
<dbReference type="InterPro" id="IPR041966">
    <property type="entry name" value="LOTUS-like"/>
</dbReference>
<feature type="domain" description="HTH OST-type" evidence="1">
    <location>
        <begin position="404"/>
        <end position="479"/>
    </location>
</feature>
<dbReference type="PROSITE" id="PS51644">
    <property type="entry name" value="HTH_OST"/>
    <property type="match status" value="4"/>
</dbReference>
<proteinExistence type="predicted"/>
<evidence type="ECO:0000259" key="1">
    <source>
        <dbReference type="PROSITE" id="PS51644"/>
    </source>
</evidence>
<dbReference type="Pfam" id="PF12872">
    <property type="entry name" value="OST-HTH"/>
    <property type="match status" value="5"/>
</dbReference>
<accession>A0AAN7V5N4</accession>
<feature type="domain" description="HTH OST-type" evidence="1">
    <location>
        <begin position="488"/>
        <end position="562"/>
    </location>
</feature>
<name>A0AAN7V5N4_9COLE</name>
<protein>
    <recommendedName>
        <fullName evidence="1">HTH OST-type domain-containing protein</fullName>
    </recommendedName>
</protein>
<reference evidence="2 3" key="1">
    <citation type="journal article" date="2024" name="Insects">
        <title>An Improved Chromosome-Level Genome Assembly of the Firefly Pyrocoelia pectoralis.</title>
        <authorList>
            <person name="Fu X."/>
            <person name="Meyer-Rochow V.B."/>
            <person name="Ballantyne L."/>
            <person name="Zhu X."/>
        </authorList>
    </citation>
    <scope>NUCLEOTIDE SEQUENCE [LARGE SCALE GENOMIC DNA]</scope>
    <source>
        <strain evidence="2">XCY_ONT2</strain>
    </source>
</reference>
<dbReference type="GO" id="GO:0003676">
    <property type="term" value="F:nucleic acid binding"/>
    <property type="evidence" value="ECO:0007669"/>
    <property type="project" value="InterPro"/>
</dbReference>
<dbReference type="InterPro" id="IPR012677">
    <property type="entry name" value="Nucleotide-bd_a/b_plait_sf"/>
</dbReference>
<feature type="domain" description="HTH OST-type" evidence="1">
    <location>
        <begin position="703"/>
        <end position="776"/>
    </location>
</feature>
<feature type="domain" description="HTH OST-type" evidence="1">
    <location>
        <begin position="328"/>
        <end position="402"/>
    </location>
</feature>
<comment type="caution">
    <text evidence="2">The sequence shown here is derived from an EMBL/GenBank/DDBJ whole genome shotgun (WGS) entry which is preliminary data.</text>
</comment>
<gene>
    <name evidence="2" type="ORF">RI129_009240</name>
</gene>